<evidence type="ECO:0000256" key="5">
    <source>
        <dbReference type="SAM" id="MobiDB-lite"/>
    </source>
</evidence>
<keyword evidence="4" id="KW-0539">Nucleus</keyword>
<evidence type="ECO:0000259" key="6">
    <source>
        <dbReference type="PROSITE" id="PS50888"/>
    </source>
</evidence>
<dbReference type="SUPFAM" id="SSF47459">
    <property type="entry name" value="HLH, helix-loop-helix DNA-binding domain"/>
    <property type="match status" value="1"/>
</dbReference>
<feature type="compositionally biased region" description="Basic and acidic residues" evidence="5">
    <location>
        <begin position="414"/>
        <end position="427"/>
    </location>
</feature>
<evidence type="ECO:0000313" key="7">
    <source>
        <dbReference type="Proteomes" id="UP000813463"/>
    </source>
</evidence>
<gene>
    <name evidence="8" type="primary">LOC110796447</name>
</gene>
<reference evidence="8" key="2">
    <citation type="submission" date="2025-08" db="UniProtKB">
        <authorList>
            <consortium name="RefSeq"/>
        </authorList>
    </citation>
    <scope>IDENTIFICATION</scope>
    <source>
        <tissue evidence="8">Leaf</tissue>
    </source>
</reference>
<dbReference type="GeneID" id="110796447"/>
<evidence type="ECO:0000313" key="8">
    <source>
        <dbReference type="RefSeq" id="XP_021857202.2"/>
    </source>
</evidence>
<dbReference type="GO" id="GO:0003700">
    <property type="term" value="F:DNA-binding transcription factor activity"/>
    <property type="evidence" value="ECO:0007669"/>
    <property type="project" value="InterPro"/>
</dbReference>
<dbReference type="InterPro" id="IPR043561">
    <property type="entry name" value="LHW-like"/>
</dbReference>
<dbReference type="Pfam" id="PF23176">
    <property type="entry name" value="bHLH_LHW"/>
    <property type="match status" value="1"/>
</dbReference>
<proteinExistence type="predicted"/>
<dbReference type="RefSeq" id="XP_021857202.2">
    <property type="nucleotide sequence ID" value="XM_022001510.2"/>
</dbReference>
<dbReference type="Proteomes" id="UP000813463">
    <property type="component" value="Chromosome 6"/>
</dbReference>
<evidence type="ECO:0000256" key="3">
    <source>
        <dbReference type="ARBA" id="ARBA00023163"/>
    </source>
</evidence>
<dbReference type="PROSITE" id="PS50888">
    <property type="entry name" value="BHLH"/>
    <property type="match status" value="1"/>
</dbReference>
<dbReference type="InterPro" id="IPR036638">
    <property type="entry name" value="HLH_DNA-bd_sf"/>
</dbReference>
<feature type="domain" description="BHLH" evidence="6">
    <location>
        <begin position="413"/>
        <end position="462"/>
    </location>
</feature>
<evidence type="ECO:0000256" key="2">
    <source>
        <dbReference type="ARBA" id="ARBA00023015"/>
    </source>
</evidence>
<evidence type="ECO:0000256" key="1">
    <source>
        <dbReference type="ARBA" id="ARBA00004123"/>
    </source>
</evidence>
<dbReference type="PANTHER" id="PTHR46196:SF2">
    <property type="entry name" value="TRANSCRIPTION FACTOR BHLH157"/>
    <property type="match status" value="1"/>
</dbReference>
<dbReference type="GO" id="GO:0006355">
    <property type="term" value="P:regulation of DNA-templated transcription"/>
    <property type="evidence" value="ECO:0000318"/>
    <property type="project" value="GO_Central"/>
</dbReference>
<protein>
    <submittedName>
        <fullName evidence="8">Transcription factor bHLH157</fullName>
    </submittedName>
</protein>
<dbReference type="AlphaFoldDB" id="A0A9R0IX13"/>
<dbReference type="GO" id="GO:0005634">
    <property type="term" value="C:nucleus"/>
    <property type="evidence" value="ECO:0007669"/>
    <property type="project" value="UniProtKB-SubCell"/>
</dbReference>
<feature type="region of interest" description="Disordered" evidence="5">
    <location>
        <begin position="391"/>
        <end position="427"/>
    </location>
</feature>
<evidence type="ECO:0000256" key="4">
    <source>
        <dbReference type="ARBA" id="ARBA00023242"/>
    </source>
</evidence>
<keyword evidence="3" id="KW-0804">Transcription</keyword>
<keyword evidence="2" id="KW-0805">Transcription regulation</keyword>
<organism evidence="7 8">
    <name type="scientific">Spinacia oleracea</name>
    <name type="common">Spinach</name>
    <dbReference type="NCBI Taxonomy" id="3562"/>
    <lineage>
        <taxon>Eukaryota</taxon>
        <taxon>Viridiplantae</taxon>
        <taxon>Streptophyta</taxon>
        <taxon>Embryophyta</taxon>
        <taxon>Tracheophyta</taxon>
        <taxon>Spermatophyta</taxon>
        <taxon>Magnoliopsida</taxon>
        <taxon>eudicotyledons</taxon>
        <taxon>Gunneridae</taxon>
        <taxon>Pentapetalae</taxon>
        <taxon>Caryophyllales</taxon>
        <taxon>Chenopodiaceae</taxon>
        <taxon>Chenopodioideae</taxon>
        <taxon>Anserineae</taxon>
        <taxon>Spinacia</taxon>
    </lineage>
</organism>
<dbReference type="Pfam" id="PF14215">
    <property type="entry name" value="bHLH-MYC_N"/>
    <property type="match status" value="2"/>
</dbReference>
<feature type="region of interest" description="Disordered" evidence="5">
    <location>
        <begin position="310"/>
        <end position="329"/>
    </location>
</feature>
<dbReference type="PANTHER" id="PTHR46196">
    <property type="entry name" value="TRANSCRIPTION FACTOR BHLH155-LIKE ISOFORM X1-RELATED"/>
    <property type="match status" value="1"/>
</dbReference>
<dbReference type="KEGG" id="soe:110796447"/>
<feature type="compositionally biased region" description="Polar residues" evidence="5">
    <location>
        <begin position="310"/>
        <end position="321"/>
    </location>
</feature>
<keyword evidence="7" id="KW-1185">Reference proteome</keyword>
<dbReference type="InterPro" id="IPR025610">
    <property type="entry name" value="MYC/MYB_N"/>
</dbReference>
<accession>A0A9R0IX13</accession>
<dbReference type="GO" id="GO:0046983">
    <property type="term" value="F:protein dimerization activity"/>
    <property type="evidence" value="ECO:0007669"/>
    <property type="project" value="InterPro"/>
</dbReference>
<comment type="subcellular location">
    <subcellularLocation>
        <location evidence="1">Nucleus</location>
    </subcellularLocation>
</comment>
<sequence length="632" mass="69805">MGLEVGESFVKKTLRKLCLSHGWSYGVFWRFDPRNHMLLTVEDAYYENHVATVMDNMLLQVHMLGEGLIGEAALDGRHRWMFVNPSTVNYNLNLQFSSGIKTVAVIPVDLRGVVQFGSTKEIFETPEMLDQARKCLLQDNDSFSGVAGSHPLLSNSDTGGPNGLFPSLSTSWETGIEDCSLFDSLQFPGELYGIEQFEPVHLLPPVSLPDTSQSDDLSQWLADSSKLCVTGLDLEAMLSDDIPSNNQGKQPASSSQNSLTNAFDFGYGELGDVVNAVEDNKINTLSGHGPKKGLFSELGLDHLLTNGCSSGSSSIEDQWQSSKKRKTEPYQTTVNNNNQMQQSFQSWGVKVMQPTSTGVQMQDFGSLKECMAKSQGRLWIDESYSGGDAKSCISGANIPSKPEEPPKATKKRARPGESTRPRPKDRQLIADRIKDLRDLIPNGAKLSIDALLNRTIKHMLFLQNLNKHADKLKQVDEPKLMIGQENGLIQKAISTSGSSGGRRNATWAYEVGGSNLLCPIIVEDLNEPGQMLIEMLCEERGYFLEIVDVVRGFGLTILKGIMETRNDKIWAHFIVEGNKHITRMDVFVSLMQLLQGTNTSEVRSTTCEAANIVTNAAPLWCDFQQHVVPLPI</sequence>
<name>A0A9R0IX13_SPIOL</name>
<reference evidence="7" key="1">
    <citation type="journal article" date="2021" name="Nat. Commun.">
        <title>Genomic analyses provide insights into spinach domestication and the genetic basis of agronomic traits.</title>
        <authorList>
            <person name="Cai X."/>
            <person name="Sun X."/>
            <person name="Xu C."/>
            <person name="Sun H."/>
            <person name="Wang X."/>
            <person name="Ge C."/>
            <person name="Zhang Z."/>
            <person name="Wang Q."/>
            <person name="Fei Z."/>
            <person name="Jiao C."/>
            <person name="Wang Q."/>
        </authorList>
    </citation>
    <scope>NUCLEOTIDE SEQUENCE [LARGE SCALE GENOMIC DNA]</scope>
    <source>
        <strain evidence="7">cv. Varoflay</strain>
    </source>
</reference>
<dbReference type="InterPro" id="IPR011598">
    <property type="entry name" value="bHLH_dom"/>
</dbReference>